<evidence type="ECO:0000256" key="12">
    <source>
        <dbReference type="ARBA" id="ARBA00023268"/>
    </source>
</evidence>
<dbReference type="AlphaFoldDB" id="A0A1H0R8E7"/>
<dbReference type="GO" id="GO:0005524">
    <property type="term" value="F:ATP binding"/>
    <property type="evidence" value="ECO:0007669"/>
    <property type="project" value="UniProtKB-UniRule"/>
</dbReference>
<keyword evidence="8 15" id="KW-0547">Nucleotide-binding</keyword>
<dbReference type="InterPro" id="IPR015865">
    <property type="entry name" value="Riboflavin_kinase_bac/euk"/>
</dbReference>
<evidence type="ECO:0000256" key="9">
    <source>
        <dbReference type="ARBA" id="ARBA00022777"/>
    </source>
</evidence>
<dbReference type="SMART" id="SM00904">
    <property type="entry name" value="Flavokinase"/>
    <property type="match status" value="1"/>
</dbReference>
<dbReference type="GO" id="GO:0008531">
    <property type="term" value="F:riboflavin kinase activity"/>
    <property type="evidence" value="ECO:0007669"/>
    <property type="project" value="UniProtKB-UniRule"/>
</dbReference>
<dbReference type="CDD" id="cd02064">
    <property type="entry name" value="FAD_synthetase_N"/>
    <property type="match status" value="1"/>
</dbReference>
<dbReference type="InterPro" id="IPR023468">
    <property type="entry name" value="Riboflavin_kinase"/>
</dbReference>
<evidence type="ECO:0000256" key="15">
    <source>
        <dbReference type="PIRNR" id="PIRNR004491"/>
    </source>
</evidence>
<comment type="catalytic activity">
    <reaction evidence="13 15">
        <text>riboflavin + ATP = FMN + ADP + H(+)</text>
        <dbReference type="Rhea" id="RHEA:14357"/>
        <dbReference type="ChEBI" id="CHEBI:15378"/>
        <dbReference type="ChEBI" id="CHEBI:30616"/>
        <dbReference type="ChEBI" id="CHEBI:57986"/>
        <dbReference type="ChEBI" id="CHEBI:58210"/>
        <dbReference type="ChEBI" id="CHEBI:456216"/>
        <dbReference type="EC" id="2.7.1.26"/>
    </reaction>
</comment>
<comment type="pathway">
    <text evidence="2 15">Cofactor biosynthesis; FAD biosynthesis; FAD from FMN: step 1/1.</text>
</comment>
<name>A0A1H0R8E7_9CLOT</name>
<dbReference type="FunFam" id="2.40.30.30:FF:000003">
    <property type="entry name" value="Riboflavin biosynthesis protein"/>
    <property type="match status" value="1"/>
</dbReference>
<dbReference type="UniPathway" id="UPA00277">
    <property type="reaction ID" value="UER00407"/>
</dbReference>
<dbReference type="PANTHER" id="PTHR22749:SF6">
    <property type="entry name" value="RIBOFLAVIN KINASE"/>
    <property type="match status" value="1"/>
</dbReference>
<dbReference type="GO" id="GO:0009231">
    <property type="term" value="P:riboflavin biosynthetic process"/>
    <property type="evidence" value="ECO:0007669"/>
    <property type="project" value="InterPro"/>
</dbReference>
<dbReference type="SUPFAM" id="SSF52374">
    <property type="entry name" value="Nucleotidylyl transferase"/>
    <property type="match status" value="1"/>
</dbReference>
<evidence type="ECO:0000256" key="7">
    <source>
        <dbReference type="ARBA" id="ARBA00022695"/>
    </source>
</evidence>
<accession>A0A1H0R8E7</accession>
<dbReference type="GO" id="GO:0009398">
    <property type="term" value="P:FMN biosynthetic process"/>
    <property type="evidence" value="ECO:0007669"/>
    <property type="project" value="UniProtKB-UniRule"/>
</dbReference>
<dbReference type="Gene3D" id="2.40.30.30">
    <property type="entry name" value="Riboflavin kinase-like"/>
    <property type="match status" value="1"/>
</dbReference>
<dbReference type="FunFam" id="3.40.50.620:FF:000021">
    <property type="entry name" value="Riboflavin biosynthesis protein"/>
    <property type="match status" value="1"/>
</dbReference>
<gene>
    <name evidence="17" type="ORF">SAMN04488529_10356</name>
</gene>
<keyword evidence="10 15" id="KW-0274">FAD</keyword>
<keyword evidence="5 15" id="KW-0288">FMN</keyword>
<evidence type="ECO:0000256" key="4">
    <source>
        <dbReference type="ARBA" id="ARBA00022630"/>
    </source>
</evidence>
<comment type="pathway">
    <text evidence="3 15">Cofactor biosynthesis; FMN biosynthesis; FMN from riboflavin (ATP route): step 1/1.</text>
</comment>
<keyword evidence="11 15" id="KW-0067">ATP-binding</keyword>
<dbReference type="RefSeq" id="WP_089967764.1">
    <property type="nucleotide sequence ID" value="NZ_FNJM01000003.1"/>
</dbReference>
<comment type="function">
    <text evidence="1">Catalyzes the phosphorylation of riboflavin to FMN followed by the adenylation of FMN to FAD.</text>
</comment>
<dbReference type="STRING" id="94869.SAMN04488529_10356"/>
<comment type="catalytic activity">
    <reaction evidence="14 15">
        <text>FMN + ATP + H(+) = FAD + diphosphate</text>
        <dbReference type="Rhea" id="RHEA:17237"/>
        <dbReference type="ChEBI" id="CHEBI:15378"/>
        <dbReference type="ChEBI" id="CHEBI:30616"/>
        <dbReference type="ChEBI" id="CHEBI:33019"/>
        <dbReference type="ChEBI" id="CHEBI:57692"/>
        <dbReference type="ChEBI" id="CHEBI:58210"/>
        <dbReference type="EC" id="2.7.7.2"/>
    </reaction>
</comment>
<sequence length="312" mass="36158">MILLDDIIIKENNKANYVALGSFDGLHVGHLSLIRKAIYVAKERNGNSMVFTYKNHPLSIIKPEFAPKFIMNLQYKLECLKNENVDVVVIRTFTKEFMRMSPEEFVRILSVDYNVKGIIVGFNFKFGHKNEGDIELLKNLKEKYGYELWVIDPLKYKEEVISSTRIRKSILEGKVNEARNMLSRPYSIRGKVNHGKKLGRTIGFPTANLGFDERMVIPKIGVYYTNVIWNNSIFKGITSVGHNPTVNGQDLTIETYILEFDSEIYGQEIEVLFLERIRDEKKFQSLDALVEKLKKDKEFAIKSKIFIKNIKF</sequence>
<dbReference type="EC" id="2.7.1.26" evidence="15"/>
<dbReference type="GO" id="GO:0003919">
    <property type="term" value="F:FMN adenylyltransferase activity"/>
    <property type="evidence" value="ECO:0007669"/>
    <property type="project" value="UniProtKB-UniRule"/>
</dbReference>
<keyword evidence="7 15" id="KW-0548">Nucleotidyltransferase</keyword>
<evidence type="ECO:0000256" key="11">
    <source>
        <dbReference type="ARBA" id="ARBA00022840"/>
    </source>
</evidence>
<evidence type="ECO:0000313" key="18">
    <source>
        <dbReference type="Proteomes" id="UP000198597"/>
    </source>
</evidence>
<dbReference type="SUPFAM" id="SSF82114">
    <property type="entry name" value="Riboflavin kinase-like"/>
    <property type="match status" value="1"/>
</dbReference>
<dbReference type="OrthoDB" id="9803667at2"/>
<dbReference type="Proteomes" id="UP000198597">
    <property type="component" value="Unassembled WGS sequence"/>
</dbReference>
<reference evidence="17 18" key="1">
    <citation type="submission" date="2016-10" db="EMBL/GenBank/DDBJ databases">
        <authorList>
            <person name="de Groot N.N."/>
        </authorList>
    </citation>
    <scope>NUCLEOTIDE SEQUENCE [LARGE SCALE GENOMIC DNA]</scope>
    <source>
        <strain evidence="17 18">DSM 12272</strain>
    </source>
</reference>
<keyword evidence="9 15" id="KW-0418">Kinase</keyword>
<protein>
    <recommendedName>
        <fullName evidence="15">Riboflavin biosynthesis protein</fullName>
    </recommendedName>
    <domain>
        <recommendedName>
            <fullName evidence="15">Riboflavin kinase</fullName>
            <ecNumber evidence="15">2.7.1.26</ecNumber>
        </recommendedName>
        <alternativeName>
            <fullName evidence="15">Flavokinase</fullName>
        </alternativeName>
    </domain>
    <domain>
        <recommendedName>
            <fullName evidence="15">FMN adenylyltransferase</fullName>
            <ecNumber evidence="15">2.7.7.2</ecNumber>
        </recommendedName>
        <alternativeName>
            <fullName evidence="15">FAD pyrophosphorylase</fullName>
        </alternativeName>
        <alternativeName>
            <fullName evidence="15">FAD synthase</fullName>
        </alternativeName>
    </domain>
</protein>
<evidence type="ECO:0000256" key="1">
    <source>
        <dbReference type="ARBA" id="ARBA00002121"/>
    </source>
</evidence>
<dbReference type="InterPro" id="IPR015864">
    <property type="entry name" value="FAD_synthase"/>
</dbReference>
<evidence type="ECO:0000256" key="14">
    <source>
        <dbReference type="ARBA" id="ARBA00049494"/>
    </source>
</evidence>
<dbReference type="Gene3D" id="3.40.50.620">
    <property type="entry name" value="HUPs"/>
    <property type="match status" value="1"/>
</dbReference>
<dbReference type="PANTHER" id="PTHR22749">
    <property type="entry name" value="RIBOFLAVIN KINASE/FMN ADENYLYLTRANSFERASE"/>
    <property type="match status" value="1"/>
</dbReference>
<evidence type="ECO:0000256" key="6">
    <source>
        <dbReference type="ARBA" id="ARBA00022679"/>
    </source>
</evidence>
<dbReference type="InterPro" id="IPR002606">
    <property type="entry name" value="Riboflavin_kinase_bac"/>
</dbReference>
<keyword evidence="4 15" id="KW-0285">Flavoprotein</keyword>
<dbReference type="PIRSF" id="PIRSF004491">
    <property type="entry name" value="FAD_Synth"/>
    <property type="match status" value="1"/>
</dbReference>
<evidence type="ECO:0000256" key="13">
    <source>
        <dbReference type="ARBA" id="ARBA00047880"/>
    </source>
</evidence>
<dbReference type="EMBL" id="FNJM01000003">
    <property type="protein sequence ID" value="SDP25228.1"/>
    <property type="molecule type" value="Genomic_DNA"/>
</dbReference>
<keyword evidence="18" id="KW-1185">Reference proteome</keyword>
<evidence type="ECO:0000259" key="16">
    <source>
        <dbReference type="SMART" id="SM00904"/>
    </source>
</evidence>
<organism evidence="17 18">
    <name type="scientific">Clostridium gasigenes</name>
    <dbReference type="NCBI Taxonomy" id="94869"/>
    <lineage>
        <taxon>Bacteria</taxon>
        <taxon>Bacillati</taxon>
        <taxon>Bacillota</taxon>
        <taxon>Clostridia</taxon>
        <taxon>Eubacteriales</taxon>
        <taxon>Clostridiaceae</taxon>
        <taxon>Clostridium</taxon>
    </lineage>
</organism>
<keyword evidence="6 15" id="KW-0808">Transferase</keyword>
<dbReference type="Pfam" id="PF06574">
    <property type="entry name" value="FAD_syn"/>
    <property type="match status" value="1"/>
</dbReference>
<dbReference type="GO" id="GO:0006747">
    <property type="term" value="P:FAD biosynthetic process"/>
    <property type="evidence" value="ECO:0007669"/>
    <property type="project" value="UniProtKB-UniRule"/>
</dbReference>
<comment type="similarity">
    <text evidence="15">Belongs to the ribF family.</text>
</comment>
<dbReference type="NCBIfam" id="NF004162">
    <property type="entry name" value="PRK05627.1-5"/>
    <property type="match status" value="1"/>
</dbReference>
<evidence type="ECO:0000256" key="3">
    <source>
        <dbReference type="ARBA" id="ARBA00005201"/>
    </source>
</evidence>
<keyword evidence="12" id="KW-0511">Multifunctional enzyme</keyword>
<dbReference type="InterPro" id="IPR023465">
    <property type="entry name" value="Riboflavin_kinase_dom_sf"/>
</dbReference>
<proteinExistence type="inferred from homology"/>
<evidence type="ECO:0000256" key="10">
    <source>
        <dbReference type="ARBA" id="ARBA00022827"/>
    </source>
</evidence>
<dbReference type="Pfam" id="PF01687">
    <property type="entry name" value="Flavokinase"/>
    <property type="match status" value="1"/>
</dbReference>
<dbReference type="InterPro" id="IPR014729">
    <property type="entry name" value="Rossmann-like_a/b/a_fold"/>
</dbReference>
<evidence type="ECO:0000313" key="17">
    <source>
        <dbReference type="EMBL" id="SDP25228.1"/>
    </source>
</evidence>
<evidence type="ECO:0000256" key="8">
    <source>
        <dbReference type="ARBA" id="ARBA00022741"/>
    </source>
</evidence>
<dbReference type="NCBIfam" id="TIGR00083">
    <property type="entry name" value="ribF"/>
    <property type="match status" value="1"/>
</dbReference>
<evidence type="ECO:0000256" key="5">
    <source>
        <dbReference type="ARBA" id="ARBA00022643"/>
    </source>
</evidence>
<evidence type="ECO:0000256" key="2">
    <source>
        <dbReference type="ARBA" id="ARBA00004726"/>
    </source>
</evidence>
<dbReference type="EC" id="2.7.7.2" evidence="15"/>
<feature type="domain" description="Riboflavin kinase" evidence="16">
    <location>
        <begin position="181"/>
        <end position="305"/>
    </location>
</feature>
<dbReference type="UniPathway" id="UPA00276">
    <property type="reaction ID" value="UER00406"/>
</dbReference>